<comment type="function">
    <text evidence="1">Could possibly oxidize fatty acids using specific components.</text>
</comment>
<evidence type="ECO:0000256" key="2">
    <source>
        <dbReference type="ARBA" id="ARBA00005254"/>
    </source>
</evidence>
<dbReference type="CDD" id="cd06558">
    <property type="entry name" value="crotonase-like"/>
    <property type="match status" value="1"/>
</dbReference>
<name>A0ABU2BB99_9CORY</name>
<gene>
    <name evidence="9" type="ORF">J2S37_001556</name>
</gene>
<evidence type="ECO:0000256" key="6">
    <source>
        <dbReference type="ARBA" id="ARBA00023709"/>
    </source>
</evidence>
<dbReference type="SUPFAM" id="SSF52096">
    <property type="entry name" value="ClpP/crotonase"/>
    <property type="match status" value="1"/>
</dbReference>
<dbReference type="GO" id="GO:0004300">
    <property type="term" value="F:enoyl-CoA hydratase activity"/>
    <property type="evidence" value="ECO:0007669"/>
    <property type="project" value="UniProtKB-EC"/>
</dbReference>
<evidence type="ECO:0000256" key="5">
    <source>
        <dbReference type="ARBA" id="ARBA00023239"/>
    </source>
</evidence>
<dbReference type="Pfam" id="PF00378">
    <property type="entry name" value="ECH_1"/>
    <property type="match status" value="1"/>
</dbReference>
<comment type="caution">
    <text evidence="9">The sequence shown here is derived from an EMBL/GenBank/DDBJ whole genome shotgun (WGS) entry which is preliminary data.</text>
</comment>
<keyword evidence="4" id="KW-0443">Lipid metabolism</keyword>
<evidence type="ECO:0000256" key="4">
    <source>
        <dbReference type="ARBA" id="ARBA00023098"/>
    </source>
</evidence>
<dbReference type="PROSITE" id="PS00166">
    <property type="entry name" value="ENOYL_COA_HYDRATASE"/>
    <property type="match status" value="1"/>
</dbReference>
<dbReference type="PANTHER" id="PTHR11941:SF169">
    <property type="entry name" value="(7AS)-7A-METHYL-1,5-DIOXO-2,3,5,6,7,7A-HEXAHYDRO-1H-INDENE-CARBOXYL-COA HYDROLASE"/>
    <property type="match status" value="1"/>
</dbReference>
<protein>
    <submittedName>
        <fullName evidence="9">Enoyl-CoA hydratase</fullName>
        <ecNumber evidence="9">4.2.1.17</ecNumber>
    </submittedName>
</protein>
<evidence type="ECO:0000256" key="1">
    <source>
        <dbReference type="ARBA" id="ARBA00002994"/>
    </source>
</evidence>
<comment type="catalytic activity">
    <reaction evidence="6">
        <text>a (3S)-3-hydroxyacyl-CoA = a (2E)-enoyl-CoA + H2O</text>
        <dbReference type="Rhea" id="RHEA:16105"/>
        <dbReference type="ChEBI" id="CHEBI:15377"/>
        <dbReference type="ChEBI" id="CHEBI:57318"/>
        <dbReference type="ChEBI" id="CHEBI:58856"/>
        <dbReference type="EC" id="4.2.1.17"/>
    </reaction>
</comment>
<sequence>MTGEIMGSTVTLTSTDQDLLVTRDKQVLILSLNRPDKRNALNAQLCRRITECVRELDDSVRAVLIRGEGSAFCAGADLGPTSSSDEQAQGGVYGGGFHAALHEMLAALVATPVPVIADVQGPAVGAGTQLSLACDLRLVGEKGWFAVPAAALGFALDAWTLNRARDLLGGAVARNMLIAHQRVGAQQAVTVGFATQLCDADTALAFAHEVSSLAPLAMRHVKLVLNGCDHTYELSAAEQELYEQCWASEDAAEARLARQEKRKPKFQGR</sequence>
<dbReference type="InterPro" id="IPR018376">
    <property type="entry name" value="Enoyl-CoA_hyd/isom_CS"/>
</dbReference>
<organism evidence="9 10">
    <name type="scientific">Corynebacterium felinum</name>
    <dbReference type="NCBI Taxonomy" id="131318"/>
    <lineage>
        <taxon>Bacteria</taxon>
        <taxon>Bacillati</taxon>
        <taxon>Actinomycetota</taxon>
        <taxon>Actinomycetes</taxon>
        <taxon>Mycobacteriales</taxon>
        <taxon>Corynebacteriaceae</taxon>
        <taxon>Corynebacterium</taxon>
    </lineage>
</organism>
<evidence type="ECO:0000313" key="9">
    <source>
        <dbReference type="EMBL" id="MDR7355018.1"/>
    </source>
</evidence>
<keyword evidence="3" id="KW-0276">Fatty acid metabolism</keyword>
<dbReference type="EC" id="4.2.1.17" evidence="9"/>
<dbReference type="EMBL" id="JAVDYF010000001">
    <property type="protein sequence ID" value="MDR7355018.1"/>
    <property type="molecule type" value="Genomic_DNA"/>
</dbReference>
<proteinExistence type="inferred from homology"/>
<accession>A0ABU2BB99</accession>
<comment type="similarity">
    <text evidence="2 8">Belongs to the enoyl-CoA hydratase/isomerase family.</text>
</comment>
<keyword evidence="5 9" id="KW-0456">Lyase</keyword>
<reference evidence="9 10" key="1">
    <citation type="submission" date="2023-07" db="EMBL/GenBank/DDBJ databases">
        <title>Sequencing the genomes of 1000 actinobacteria strains.</title>
        <authorList>
            <person name="Klenk H.-P."/>
        </authorList>
    </citation>
    <scope>NUCLEOTIDE SEQUENCE [LARGE SCALE GENOMIC DNA]</scope>
    <source>
        <strain evidence="9 10">DSM 44508</strain>
    </source>
</reference>
<dbReference type="NCBIfam" id="NF005891">
    <property type="entry name" value="PRK07854.1"/>
    <property type="match status" value="1"/>
</dbReference>
<dbReference type="InterPro" id="IPR029045">
    <property type="entry name" value="ClpP/crotonase-like_dom_sf"/>
</dbReference>
<dbReference type="PANTHER" id="PTHR11941">
    <property type="entry name" value="ENOYL-COA HYDRATASE-RELATED"/>
    <property type="match status" value="1"/>
</dbReference>
<evidence type="ECO:0000256" key="3">
    <source>
        <dbReference type="ARBA" id="ARBA00022832"/>
    </source>
</evidence>
<dbReference type="Gene3D" id="3.90.226.10">
    <property type="entry name" value="2-enoyl-CoA Hydratase, Chain A, domain 1"/>
    <property type="match status" value="1"/>
</dbReference>
<evidence type="ECO:0000256" key="7">
    <source>
        <dbReference type="ARBA" id="ARBA00023717"/>
    </source>
</evidence>
<dbReference type="Proteomes" id="UP001183619">
    <property type="component" value="Unassembled WGS sequence"/>
</dbReference>
<dbReference type="RefSeq" id="WP_277103958.1">
    <property type="nucleotide sequence ID" value="NZ_BAAAJS010000068.1"/>
</dbReference>
<dbReference type="InterPro" id="IPR001753">
    <property type="entry name" value="Enoyl-CoA_hydra/iso"/>
</dbReference>
<evidence type="ECO:0000256" key="8">
    <source>
        <dbReference type="RuleBase" id="RU003707"/>
    </source>
</evidence>
<evidence type="ECO:0000313" key="10">
    <source>
        <dbReference type="Proteomes" id="UP001183619"/>
    </source>
</evidence>
<keyword evidence="10" id="KW-1185">Reference proteome</keyword>
<comment type="catalytic activity">
    <reaction evidence="7">
        <text>a 4-saturated-(3S)-3-hydroxyacyl-CoA = a (3E)-enoyl-CoA + H2O</text>
        <dbReference type="Rhea" id="RHEA:20724"/>
        <dbReference type="ChEBI" id="CHEBI:15377"/>
        <dbReference type="ChEBI" id="CHEBI:58521"/>
        <dbReference type="ChEBI" id="CHEBI:137480"/>
        <dbReference type="EC" id="4.2.1.17"/>
    </reaction>
</comment>